<evidence type="ECO:0000313" key="1">
    <source>
        <dbReference type="EMBL" id="VEL18889.1"/>
    </source>
</evidence>
<dbReference type="EMBL" id="CAAALY010039210">
    <property type="protein sequence ID" value="VEL18889.1"/>
    <property type="molecule type" value="Genomic_DNA"/>
</dbReference>
<sequence>MNALRDRLDEERRKLDERASKLHIDEIRLEETRKHLDIVR</sequence>
<evidence type="ECO:0000313" key="2">
    <source>
        <dbReference type="Proteomes" id="UP000784294"/>
    </source>
</evidence>
<name>A0A448WS47_9PLAT</name>
<reference evidence="1" key="1">
    <citation type="submission" date="2018-11" db="EMBL/GenBank/DDBJ databases">
        <authorList>
            <consortium name="Pathogen Informatics"/>
        </authorList>
    </citation>
    <scope>NUCLEOTIDE SEQUENCE</scope>
</reference>
<protein>
    <submittedName>
        <fullName evidence="1">Uncharacterized protein</fullName>
    </submittedName>
</protein>
<dbReference type="Proteomes" id="UP000784294">
    <property type="component" value="Unassembled WGS sequence"/>
</dbReference>
<accession>A0A448WS47</accession>
<dbReference type="AlphaFoldDB" id="A0A448WS47"/>
<proteinExistence type="predicted"/>
<gene>
    <name evidence="1" type="ORF">PXEA_LOCUS12329</name>
</gene>
<organism evidence="1 2">
    <name type="scientific">Protopolystoma xenopodis</name>
    <dbReference type="NCBI Taxonomy" id="117903"/>
    <lineage>
        <taxon>Eukaryota</taxon>
        <taxon>Metazoa</taxon>
        <taxon>Spiralia</taxon>
        <taxon>Lophotrochozoa</taxon>
        <taxon>Platyhelminthes</taxon>
        <taxon>Monogenea</taxon>
        <taxon>Polyopisthocotylea</taxon>
        <taxon>Polystomatidea</taxon>
        <taxon>Polystomatidae</taxon>
        <taxon>Protopolystoma</taxon>
    </lineage>
</organism>
<comment type="caution">
    <text evidence="1">The sequence shown here is derived from an EMBL/GenBank/DDBJ whole genome shotgun (WGS) entry which is preliminary data.</text>
</comment>
<keyword evidence="2" id="KW-1185">Reference proteome</keyword>